<evidence type="ECO:0008006" key="6">
    <source>
        <dbReference type="Google" id="ProtNLM"/>
    </source>
</evidence>
<dbReference type="STRING" id="109376.A0A0D3AFG4"/>
<protein>
    <recommendedName>
        <fullName evidence="6">60S ribosomal protein L39</fullName>
    </recommendedName>
</protein>
<dbReference type="PANTHER" id="PTHR19970:SF0">
    <property type="entry name" value="LARGE RIBOSOMAL SUBUNIT PROTEIN EL39"/>
    <property type="match status" value="1"/>
</dbReference>
<dbReference type="InterPro" id="IPR023626">
    <property type="entry name" value="Ribosomal_eL39_dom_sf"/>
</dbReference>
<dbReference type="FunFam" id="1.10.1620.10:FF:000001">
    <property type="entry name" value="60S ribosomal protein-like L39"/>
    <property type="match status" value="1"/>
</dbReference>
<name>A0A0D3AFG4_BRAOL</name>
<evidence type="ECO:0000256" key="1">
    <source>
        <dbReference type="ARBA" id="ARBA00009339"/>
    </source>
</evidence>
<reference evidence="4 5" key="1">
    <citation type="journal article" date="2014" name="Genome Biol.">
        <title>Transcriptome and methylome profiling reveals relics of genome dominance in the mesopolyploid Brassica oleracea.</title>
        <authorList>
            <person name="Parkin I.A."/>
            <person name="Koh C."/>
            <person name="Tang H."/>
            <person name="Robinson S.J."/>
            <person name="Kagale S."/>
            <person name="Clarke W.E."/>
            <person name="Town C.D."/>
            <person name="Nixon J."/>
            <person name="Krishnakumar V."/>
            <person name="Bidwell S.L."/>
            <person name="Denoeud F."/>
            <person name="Belcram H."/>
            <person name="Links M.G."/>
            <person name="Just J."/>
            <person name="Clarke C."/>
            <person name="Bender T."/>
            <person name="Huebert T."/>
            <person name="Mason A.S."/>
            <person name="Pires J.C."/>
            <person name="Barker G."/>
            <person name="Moore J."/>
            <person name="Walley P.G."/>
            <person name="Manoli S."/>
            <person name="Batley J."/>
            <person name="Edwards D."/>
            <person name="Nelson M.N."/>
            <person name="Wang X."/>
            <person name="Paterson A.H."/>
            <person name="King G."/>
            <person name="Bancroft I."/>
            <person name="Chalhoub B."/>
            <person name="Sharpe A.G."/>
        </authorList>
    </citation>
    <scope>NUCLEOTIDE SEQUENCE</scope>
    <source>
        <strain evidence="4 5">cv. TO1000</strain>
    </source>
</reference>
<dbReference type="GO" id="GO:0003735">
    <property type="term" value="F:structural constituent of ribosome"/>
    <property type="evidence" value="ECO:0007669"/>
    <property type="project" value="InterPro"/>
</dbReference>
<comment type="similarity">
    <text evidence="1">Belongs to the eukaryotic ribosomal protein eL39 family.</text>
</comment>
<proteinExistence type="inferred from homology"/>
<evidence type="ECO:0000256" key="2">
    <source>
        <dbReference type="ARBA" id="ARBA00022980"/>
    </source>
</evidence>
<dbReference type="PANTHER" id="PTHR19970">
    <property type="entry name" value="RIBOSOMAL PROTEIN L39E"/>
    <property type="match status" value="1"/>
</dbReference>
<evidence type="ECO:0000313" key="5">
    <source>
        <dbReference type="Proteomes" id="UP000032141"/>
    </source>
</evidence>
<reference evidence="4" key="2">
    <citation type="submission" date="2015-03" db="UniProtKB">
        <authorList>
            <consortium name="EnsemblPlants"/>
        </authorList>
    </citation>
    <scope>IDENTIFICATION</scope>
</reference>
<accession>A0A0D3AFG4</accession>
<dbReference type="GO" id="GO:0006412">
    <property type="term" value="P:translation"/>
    <property type="evidence" value="ECO:0007669"/>
    <property type="project" value="InterPro"/>
</dbReference>
<dbReference type="Gene3D" id="1.10.1620.10">
    <property type="entry name" value="Ribosomal protein L39e"/>
    <property type="match status" value="1"/>
</dbReference>
<dbReference type="Proteomes" id="UP000032141">
    <property type="component" value="Chromosome C1"/>
</dbReference>
<dbReference type="InterPro" id="IPR000077">
    <property type="entry name" value="Ribosomal_eL39"/>
</dbReference>
<organism evidence="4 5">
    <name type="scientific">Brassica oleracea var. oleracea</name>
    <dbReference type="NCBI Taxonomy" id="109376"/>
    <lineage>
        <taxon>Eukaryota</taxon>
        <taxon>Viridiplantae</taxon>
        <taxon>Streptophyta</taxon>
        <taxon>Embryophyta</taxon>
        <taxon>Tracheophyta</taxon>
        <taxon>Spermatophyta</taxon>
        <taxon>Magnoliopsida</taxon>
        <taxon>eudicotyledons</taxon>
        <taxon>Gunneridae</taxon>
        <taxon>Pentapetalae</taxon>
        <taxon>rosids</taxon>
        <taxon>malvids</taxon>
        <taxon>Brassicales</taxon>
        <taxon>Brassicaceae</taxon>
        <taxon>Brassiceae</taxon>
        <taxon>Brassica</taxon>
    </lineage>
</organism>
<keyword evidence="2" id="KW-0689">Ribosomal protein</keyword>
<dbReference type="AlphaFoldDB" id="A0A0D3AFG4"/>
<evidence type="ECO:0000313" key="4">
    <source>
        <dbReference type="EnsemblPlants" id="Bo1g150430.1"/>
    </source>
</evidence>
<dbReference type="SUPFAM" id="SSF48662">
    <property type="entry name" value="Ribosomal protein L39e"/>
    <property type="match status" value="1"/>
</dbReference>
<dbReference type="EnsemblPlants" id="Bo1g150430.1">
    <property type="protein sequence ID" value="Bo1g150430.1"/>
    <property type="gene ID" value="Bo1g150430"/>
</dbReference>
<dbReference type="HOGENOM" id="CLU_1663186_0_0_1"/>
<dbReference type="Pfam" id="PF00832">
    <property type="entry name" value="Ribosomal_L39"/>
    <property type="match status" value="1"/>
</dbReference>
<keyword evidence="3" id="KW-0687">Ribonucleoprotein</keyword>
<sequence length="159" mass="18430">MPRKTWPRHRVFYSDPYALLPSRSSTTEQSGPAIDYHKREKLRSPSCISHDFKMPSHKSFMIKKNLAKKMRQNRPIPHWIRLRTDNTIRYTVHCQAQALAQNQARILKLTLKGGFVIVRCDRKDYGNCEKKERPLSKSGIAERALVSVTYKPQTTSGGY</sequence>
<dbReference type="GO" id="GO:0022625">
    <property type="term" value="C:cytosolic large ribosomal subunit"/>
    <property type="evidence" value="ECO:0007669"/>
    <property type="project" value="TreeGrafter"/>
</dbReference>
<dbReference type="Gramene" id="Bo1g150430.1">
    <property type="protein sequence ID" value="Bo1g150430.1"/>
    <property type="gene ID" value="Bo1g150430"/>
</dbReference>
<evidence type="ECO:0000256" key="3">
    <source>
        <dbReference type="ARBA" id="ARBA00023274"/>
    </source>
</evidence>
<dbReference type="eggNOG" id="KOG0002">
    <property type="taxonomic scope" value="Eukaryota"/>
</dbReference>
<keyword evidence="5" id="KW-1185">Reference proteome</keyword>